<dbReference type="STRING" id="52838.A0A4S8JLD1"/>
<evidence type="ECO:0000313" key="10">
    <source>
        <dbReference type="Proteomes" id="UP000317650"/>
    </source>
</evidence>
<dbReference type="FunFam" id="3.40.50.1820:FF:000161">
    <property type="entry name" value="Epoxide hydrolase"/>
    <property type="match status" value="1"/>
</dbReference>
<proteinExistence type="inferred from homology"/>
<dbReference type="InterPro" id="IPR029058">
    <property type="entry name" value="AB_hydrolase_fold"/>
</dbReference>
<comment type="pathway">
    <text evidence="1">Secondary metabolite biosynthesis; terpenoid biosynthesis.</text>
</comment>
<evidence type="ECO:0000256" key="7">
    <source>
        <dbReference type="ARBA" id="ARBA00093212"/>
    </source>
</evidence>
<dbReference type="GO" id="GO:0004301">
    <property type="term" value="F:epoxide hydrolase activity"/>
    <property type="evidence" value="ECO:0007669"/>
    <property type="project" value="UniProtKB-EC"/>
</dbReference>
<dbReference type="PANTHER" id="PTHR43329">
    <property type="entry name" value="EPOXIDE HYDROLASE"/>
    <property type="match status" value="1"/>
</dbReference>
<dbReference type="PRINTS" id="PR00111">
    <property type="entry name" value="ABHYDROLASE"/>
</dbReference>
<evidence type="ECO:0000256" key="2">
    <source>
        <dbReference type="ARBA" id="ARBA00013006"/>
    </source>
</evidence>
<dbReference type="InterPro" id="IPR000073">
    <property type="entry name" value="AB_hydrolase_1"/>
</dbReference>
<dbReference type="Gene3D" id="3.40.50.1820">
    <property type="entry name" value="alpha/beta hydrolase"/>
    <property type="match status" value="1"/>
</dbReference>
<organism evidence="9 10">
    <name type="scientific">Musa balbisiana</name>
    <name type="common">Banana</name>
    <dbReference type="NCBI Taxonomy" id="52838"/>
    <lineage>
        <taxon>Eukaryota</taxon>
        <taxon>Viridiplantae</taxon>
        <taxon>Streptophyta</taxon>
        <taxon>Embryophyta</taxon>
        <taxon>Tracheophyta</taxon>
        <taxon>Spermatophyta</taxon>
        <taxon>Magnoliopsida</taxon>
        <taxon>Liliopsida</taxon>
        <taxon>Zingiberales</taxon>
        <taxon>Musaceae</taxon>
        <taxon>Musa</taxon>
    </lineage>
</organism>
<dbReference type="AlphaFoldDB" id="A0A4S8JLD1"/>
<evidence type="ECO:0000256" key="3">
    <source>
        <dbReference type="ARBA" id="ARBA00022801"/>
    </source>
</evidence>
<dbReference type="PRINTS" id="PR00412">
    <property type="entry name" value="EPOXHYDRLASE"/>
</dbReference>
<name>A0A4S8JLD1_MUSBA</name>
<evidence type="ECO:0000256" key="4">
    <source>
        <dbReference type="ARBA" id="ARBA00038334"/>
    </source>
</evidence>
<keyword evidence="10" id="KW-1185">Reference proteome</keyword>
<comment type="similarity">
    <text evidence="4">Belongs to the AB hydrolase superfamily. Epoxide hydrolase family.</text>
</comment>
<gene>
    <name evidence="9" type="ORF">C4D60_Mb01t07480</name>
</gene>
<evidence type="ECO:0000313" key="9">
    <source>
        <dbReference type="EMBL" id="THU62665.1"/>
    </source>
</evidence>
<evidence type="ECO:0000259" key="8">
    <source>
        <dbReference type="Pfam" id="PF00561"/>
    </source>
</evidence>
<comment type="function">
    <text evidence="6">Epoxide hydrolase involved in the biosynthesis of cucurbitacin and mogroside tetracyclic triterpene natural products (e.g. siamenoside I and mogrosides IV, V and VI). Cucurbitacins have cytotoxic properties and exhibit deterrent taste as a defense barrier against herbivores. Mogrosides are nonsugar highly oxygenated compounds used as high-intensity zero-calorie sweeteners; they also possess pharmacological properties such as regulating immunity, lowering blood sugar and lipid levels, protecting the liver, and acting as antioxidants and antitumor agents. Catalyzes the hydrolysis of aromatic epoxide-containing substrates, such as the conversion of 24,25-epoxycucurbitadienol to 24,25-dihydroxycucurbitadienol.</text>
</comment>
<keyword evidence="3" id="KW-0378">Hydrolase</keyword>
<dbReference type="InterPro" id="IPR000639">
    <property type="entry name" value="Epox_hydrolase-like"/>
</dbReference>
<comment type="catalytic activity">
    <reaction evidence="5">
        <text>an epoxide + H2O = an ethanediol</text>
        <dbReference type="Rhea" id="RHEA:19037"/>
        <dbReference type="ChEBI" id="CHEBI:15377"/>
        <dbReference type="ChEBI" id="CHEBI:32955"/>
        <dbReference type="ChEBI" id="CHEBI:140594"/>
        <dbReference type="EC" id="3.3.2.10"/>
    </reaction>
    <physiologicalReaction direction="left-to-right" evidence="5">
        <dbReference type="Rhea" id="RHEA:19038"/>
    </physiologicalReaction>
</comment>
<sequence>MVMVTPRGAFLEVCLAWTELGAVVCATRGLTSDGFLAVVITLVRSAGFVHTDPRPKTGVLHDLCVSSRAVQSHGGLLCETRPDPIGVTEEVNGISIHVAEKGEGPVVLLVHGFPELWYSWRHQILGLAARGYRALAPDLRGYGDSSAPPSVASYSVFHIVGDLVALLDALAIPQVFLVGHDWGAIVAWYMCLFRPDRVKALVNLSVAMVPFIPRNPAGKLVEYFRSVYGDDYYVCRFQEPGAVEANFDRLGTESFLRMVFASRNPGPLLMPKEGFVPFERQIPLPDWLSEEDISYFTSKFDKSGFTGPVNYYRCLDLNWELGAPWCGVKIKVPVKFIVGDLDLTYHYPGIQDYLHGGGFKEDVPMLEEVVVMDGVAHFINQEKAHEITDHIYDFIRKF</sequence>
<accession>A0A4S8JLD1</accession>
<dbReference type="EMBL" id="PYDT01000004">
    <property type="protein sequence ID" value="THU62665.1"/>
    <property type="molecule type" value="Genomic_DNA"/>
</dbReference>
<protein>
    <recommendedName>
        <fullName evidence="2">soluble epoxide hydrolase</fullName>
        <ecNumber evidence="2">3.3.2.10</ecNumber>
    </recommendedName>
</protein>
<dbReference type="Pfam" id="PF00561">
    <property type="entry name" value="Abhydrolase_1"/>
    <property type="match status" value="1"/>
</dbReference>
<reference evidence="9 10" key="1">
    <citation type="journal article" date="2019" name="Nat. Plants">
        <title>Genome sequencing of Musa balbisiana reveals subgenome evolution and function divergence in polyploid bananas.</title>
        <authorList>
            <person name="Yao X."/>
        </authorList>
    </citation>
    <scope>NUCLEOTIDE SEQUENCE [LARGE SCALE GENOMIC DNA]</scope>
    <source>
        <strain evidence="10">cv. DH-PKW</strain>
        <tissue evidence="9">Leaves</tissue>
    </source>
</reference>
<evidence type="ECO:0000256" key="5">
    <source>
        <dbReference type="ARBA" id="ARBA00051067"/>
    </source>
</evidence>
<comment type="catalytic activity">
    <reaction evidence="7">
        <text>(24S)-24,25-epoxycucurbitadienol + H2O = (24R)-24,25-dihydroxycucurbitadienol</text>
        <dbReference type="Rhea" id="RHEA:81855"/>
        <dbReference type="ChEBI" id="CHEBI:15377"/>
        <dbReference type="ChEBI" id="CHEBI:229949"/>
        <dbReference type="ChEBI" id="CHEBI:229950"/>
    </reaction>
    <physiologicalReaction direction="left-to-right" evidence="7">
        <dbReference type="Rhea" id="RHEA:81856"/>
    </physiologicalReaction>
</comment>
<feature type="domain" description="AB hydrolase-1" evidence="8">
    <location>
        <begin position="105"/>
        <end position="231"/>
    </location>
</feature>
<evidence type="ECO:0000256" key="1">
    <source>
        <dbReference type="ARBA" id="ARBA00004721"/>
    </source>
</evidence>
<dbReference type="SUPFAM" id="SSF53474">
    <property type="entry name" value="alpha/beta-Hydrolases"/>
    <property type="match status" value="1"/>
</dbReference>
<comment type="caution">
    <text evidence="9">The sequence shown here is derived from an EMBL/GenBank/DDBJ whole genome shotgun (WGS) entry which is preliminary data.</text>
</comment>
<evidence type="ECO:0000256" key="6">
    <source>
        <dbReference type="ARBA" id="ARBA00058358"/>
    </source>
</evidence>
<dbReference type="Proteomes" id="UP000317650">
    <property type="component" value="Chromosome 1"/>
</dbReference>
<dbReference type="EC" id="3.3.2.10" evidence="2"/>